<protein>
    <recommendedName>
        <fullName evidence="4">Alkaline phytoceramidase</fullName>
    </recommendedName>
</protein>
<evidence type="ECO:0000313" key="2">
    <source>
        <dbReference type="EMBL" id="BCO26658.1"/>
    </source>
</evidence>
<sequence>MKALSSSALSHPALSRPEQVLLAALLAALALAAWGPSVAQHAQYHAFADQRGWHGLPCAMDVLTNLPFAVVGLWGLVRLWQASLQRSLNDHWQLAAVFFGGLLVTAAGSSYYHWQPDNHGLAWDRLGMVVAFAGLLGMAVAERISLRAGVATLAATLLAGPVAVLVWYQTGDLLPWVVVQAGGMLLLLALALRQPTPDGWGLSLAPVVALYTLAKLLELGDHSVFGWTGGLVSGHSLKHVVAALAAWPVIAVMHNHPQFRLHQAAKVWA</sequence>
<evidence type="ECO:0000256" key="1">
    <source>
        <dbReference type="SAM" id="Phobius"/>
    </source>
</evidence>
<accession>A0ABM7MKC9</accession>
<keyword evidence="3" id="KW-1185">Reference proteome</keyword>
<dbReference type="RefSeq" id="WP_223910473.1">
    <property type="nucleotide sequence ID" value="NZ_AP024238.1"/>
</dbReference>
<proteinExistence type="predicted"/>
<feature type="transmembrane region" description="Helical" evidence="1">
    <location>
        <begin position="120"/>
        <end position="141"/>
    </location>
</feature>
<dbReference type="EMBL" id="AP024238">
    <property type="protein sequence ID" value="BCO26658.1"/>
    <property type="molecule type" value="Genomic_DNA"/>
</dbReference>
<feature type="transmembrane region" description="Helical" evidence="1">
    <location>
        <begin position="148"/>
        <end position="168"/>
    </location>
</feature>
<keyword evidence="1" id="KW-0812">Transmembrane</keyword>
<dbReference type="PANTHER" id="PTHR34368:SF1">
    <property type="entry name" value="OS01G0962200 PROTEIN"/>
    <property type="match status" value="1"/>
</dbReference>
<reference evidence="2 3" key="1">
    <citation type="journal article" date="2021" name="Microbiol. Spectr.">
        <title>A Single Bacterium Capable of Oxidation and Reduction of Iron at Circumneutral pH.</title>
        <authorList>
            <person name="Kato S."/>
            <person name="Ohkuma M."/>
        </authorList>
    </citation>
    <scope>NUCLEOTIDE SEQUENCE [LARGE SCALE GENOMIC DNA]</scope>
    <source>
        <strain evidence="2 3">MIZ03</strain>
    </source>
</reference>
<dbReference type="PANTHER" id="PTHR34368">
    <property type="entry name" value="OS01G0962200 PROTEIN"/>
    <property type="match status" value="1"/>
</dbReference>
<evidence type="ECO:0000313" key="3">
    <source>
        <dbReference type="Proteomes" id="UP000824366"/>
    </source>
</evidence>
<dbReference type="Proteomes" id="UP000824366">
    <property type="component" value="Chromosome"/>
</dbReference>
<organism evidence="2 3">
    <name type="scientific">Rhodoferax lithotrophicus</name>
    <dbReference type="NCBI Taxonomy" id="2798804"/>
    <lineage>
        <taxon>Bacteria</taxon>
        <taxon>Pseudomonadati</taxon>
        <taxon>Pseudomonadota</taxon>
        <taxon>Betaproteobacteria</taxon>
        <taxon>Burkholderiales</taxon>
        <taxon>Comamonadaceae</taxon>
        <taxon>Rhodoferax</taxon>
    </lineage>
</organism>
<name>A0ABM7MKC9_9BURK</name>
<feature type="transmembrane region" description="Helical" evidence="1">
    <location>
        <begin position="63"/>
        <end position="80"/>
    </location>
</feature>
<gene>
    <name evidence="2" type="ORF">MIZ03_1541</name>
</gene>
<keyword evidence="1" id="KW-0472">Membrane</keyword>
<feature type="transmembrane region" description="Helical" evidence="1">
    <location>
        <begin position="92"/>
        <end position="114"/>
    </location>
</feature>
<evidence type="ECO:0008006" key="4">
    <source>
        <dbReference type="Google" id="ProtNLM"/>
    </source>
</evidence>
<feature type="transmembrane region" description="Helical" evidence="1">
    <location>
        <begin position="174"/>
        <end position="192"/>
    </location>
</feature>
<keyword evidence="1" id="KW-1133">Transmembrane helix</keyword>